<dbReference type="GO" id="GO:0005737">
    <property type="term" value="C:cytoplasm"/>
    <property type="evidence" value="ECO:0007669"/>
    <property type="project" value="TreeGrafter"/>
</dbReference>
<organism evidence="2">
    <name type="scientific">Aegilops tauschii</name>
    <name type="common">Tausch's goatgrass</name>
    <name type="synonym">Aegilops squarrosa</name>
    <dbReference type="NCBI Taxonomy" id="37682"/>
    <lineage>
        <taxon>Eukaryota</taxon>
        <taxon>Viridiplantae</taxon>
        <taxon>Streptophyta</taxon>
        <taxon>Embryophyta</taxon>
        <taxon>Tracheophyta</taxon>
        <taxon>Spermatophyta</taxon>
        <taxon>Magnoliopsida</taxon>
        <taxon>Liliopsida</taxon>
        <taxon>Poales</taxon>
        <taxon>Poaceae</taxon>
        <taxon>BOP clade</taxon>
        <taxon>Pooideae</taxon>
        <taxon>Triticodae</taxon>
        <taxon>Triticeae</taxon>
        <taxon>Triticinae</taxon>
        <taxon>Aegilops</taxon>
    </lineage>
</organism>
<dbReference type="EnsemblPlants" id="EMT21217">
    <property type="protein sequence ID" value="EMT21217"/>
    <property type="gene ID" value="F775_30741"/>
</dbReference>
<feature type="compositionally biased region" description="Polar residues" evidence="1">
    <location>
        <begin position="250"/>
        <end position="277"/>
    </location>
</feature>
<dbReference type="GO" id="GO:0030276">
    <property type="term" value="F:clathrin binding"/>
    <property type="evidence" value="ECO:0007669"/>
    <property type="project" value="TreeGrafter"/>
</dbReference>
<evidence type="ECO:0000313" key="2">
    <source>
        <dbReference type="EnsemblPlants" id="EMT21217"/>
    </source>
</evidence>
<feature type="compositionally biased region" description="Low complexity" evidence="1">
    <location>
        <begin position="438"/>
        <end position="449"/>
    </location>
</feature>
<sequence>MDDFQGILARDFGLRPKGKAAPMSAARAAPSSGSAWDSTRSAAPSAPSYDDLFGAPSSAPPPKPTQPTSIDSIFDSFAEPSASAAPPKPKHSSMPVFDKPVYDDDIFDGVPGVKSSSVRYDDVFAGNHAPAPADDDLLAGFGTKSEAREVPEDKWKPGPAAASAGFDDLFAGIGRSSPVKQRQTAGAKEKKVPTSQPASMASDPFVSFETTSTSARQSSGIFSDPLDELGRHSKSQVKTAADSGLFEDSSAFNQVPKSEPLFTTNLSDDSKGSNGSTKVRDSSPVQNFPKRKSAQQPSVEDFENIFPQSQSAKYSDVHVDSGAPGSEKYSGNGMDDRSPRSDESEDEIWLTVSEIPLFTQPTSAPPPSRPPPSLAIKQKPHGSRAKRRDDDYLRHSTQNYNHNKSSSMDELEEFAMGKPQKSAYDNANPFYEDESERNSSAAASAAAMKEAMDKAEAKFKHAKEVRERERDAKLRNREQQEQDDEARSYAQDREERERQEKLDREKEMRQRVEKEREQRRLEEARELEQQRERGRGRQAVERATKEARERAAIEARAKAEREARLRNERAAVQRAQQEARERAAVDARDRADRAAAEAKEKAAAQTEGEGYRQEELLLREERATAERAAVERVQQDAKRRADRAAVEKAAAEVRERQAAEARERHAASAAAAAAREKQSKPDDLESFFGMGARANSAPKQRAPTVDPTFNAQSQSRASATSASASSMRKASSTTNFTDDLSAIFGGAPVPSDEFQAVEGESEERRRARLERHQRTRERAAKALAEKNERDMNVQREQAERDRISESLDFEIKRWAAGKEGNLRALLSTMQYCVLIDLGFCMNWLCSRYIGHLFIIKLLRVYSHDNLARFHRQICILRISVEDCTRAKEHSISVRWFSNKQSIDLLSSLESESPVNESLFHFPSPVQPTLVIMTEGSSGGTYPLAKRRVVHGKEWVRRGGWRALAAGTWKRISQKSCVFPGGDPCIISKQVYRKATLCIHPDKVQQKGANLQQKYIAEKVFDLLKEAWNKFNSEELF</sequence>
<dbReference type="InterPro" id="IPR036869">
    <property type="entry name" value="J_dom_sf"/>
</dbReference>
<feature type="compositionally biased region" description="Basic and acidic residues" evidence="1">
    <location>
        <begin position="674"/>
        <end position="683"/>
    </location>
</feature>
<feature type="compositionally biased region" description="Polar residues" evidence="1">
    <location>
        <begin position="395"/>
        <end position="408"/>
    </location>
</feature>
<protein>
    <submittedName>
        <fullName evidence="2">Reticulocyte-binding 2-a-like protein</fullName>
    </submittedName>
</protein>
<dbReference type="GO" id="GO:0072318">
    <property type="term" value="P:clathrin coat disassembly"/>
    <property type="evidence" value="ECO:0007669"/>
    <property type="project" value="TreeGrafter"/>
</dbReference>
<dbReference type="GO" id="GO:0072583">
    <property type="term" value="P:clathrin-dependent endocytosis"/>
    <property type="evidence" value="ECO:0007669"/>
    <property type="project" value="TreeGrafter"/>
</dbReference>
<feature type="compositionally biased region" description="Basic and acidic residues" evidence="1">
    <location>
        <begin position="450"/>
        <end position="602"/>
    </location>
</feature>
<feature type="compositionally biased region" description="Low complexity" evidence="1">
    <location>
        <begin position="711"/>
        <end position="730"/>
    </location>
</feature>
<reference evidence="2" key="1">
    <citation type="submission" date="2015-06" db="UniProtKB">
        <authorList>
            <consortium name="EnsemblPlants"/>
        </authorList>
    </citation>
    <scope>IDENTIFICATION</scope>
</reference>
<feature type="compositionally biased region" description="Low complexity" evidence="1">
    <location>
        <begin position="20"/>
        <end position="35"/>
    </location>
</feature>
<feature type="region of interest" description="Disordered" evidence="1">
    <location>
        <begin position="1"/>
        <end position="98"/>
    </location>
</feature>
<dbReference type="AlphaFoldDB" id="M8C2C4"/>
<accession>M8C2C4</accession>
<dbReference type="SUPFAM" id="SSF46565">
    <property type="entry name" value="Chaperone J-domain"/>
    <property type="match status" value="2"/>
</dbReference>
<feature type="compositionally biased region" description="Basic and acidic residues" evidence="1">
    <location>
        <begin position="626"/>
        <end position="666"/>
    </location>
</feature>
<dbReference type="Gene3D" id="1.10.287.110">
    <property type="entry name" value="DnaJ domain"/>
    <property type="match status" value="2"/>
</dbReference>
<feature type="compositionally biased region" description="Pro residues" evidence="1">
    <location>
        <begin position="363"/>
        <end position="373"/>
    </location>
</feature>
<feature type="region of interest" description="Disordered" evidence="1">
    <location>
        <begin position="626"/>
        <end position="730"/>
    </location>
</feature>
<proteinExistence type="predicted"/>
<feature type="region of interest" description="Disordered" evidence="1">
    <location>
        <begin position="127"/>
        <end position="614"/>
    </location>
</feature>
<feature type="compositionally biased region" description="Polar residues" evidence="1">
    <location>
        <begin position="208"/>
        <end position="221"/>
    </location>
</feature>
<dbReference type="GO" id="GO:0031982">
    <property type="term" value="C:vesicle"/>
    <property type="evidence" value="ECO:0007669"/>
    <property type="project" value="TreeGrafter"/>
</dbReference>
<evidence type="ECO:0000256" key="1">
    <source>
        <dbReference type="SAM" id="MobiDB-lite"/>
    </source>
</evidence>
<name>M8C2C4_AEGTA</name>
<dbReference type="PANTHER" id="PTHR23172">
    <property type="entry name" value="AUXILIN/CYCLIN G-ASSOCIATED KINASE-RELATED"/>
    <property type="match status" value="1"/>
</dbReference>
<feature type="compositionally biased region" description="Basic and acidic residues" evidence="1">
    <location>
        <begin position="145"/>
        <end position="156"/>
    </location>
</feature>
<feature type="region of interest" description="Disordered" evidence="1">
    <location>
        <begin position="747"/>
        <end position="775"/>
    </location>
</feature>
<dbReference type="PANTHER" id="PTHR23172:SF102">
    <property type="entry name" value="EXPRESSED PROTEIN"/>
    <property type="match status" value="1"/>
</dbReference>
<feature type="compositionally biased region" description="Basic and acidic residues" evidence="1">
    <location>
        <begin position="762"/>
        <end position="775"/>
    </location>
</feature>